<dbReference type="Gene3D" id="3.10.490.10">
    <property type="entry name" value="Gamma-glutamyl cyclotransferase-like"/>
    <property type="match status" value="1"/>
</dbReference>
<protein>
    <submittedName>
        <fullName evidence="2">Gamma-glutamylcyclotransferase</fullName>
    </submittedName>
</protein>
<comment type="caution">
    <text evidence="2">The sequence shown here is derived from an EMBL/GenBank/DDBJ whole genome shotgun (WGS) entry which is preliminary data.</text>
</comment>
<dbReference type="AlphaFoldDB" id="A0A7Y4L9S4"/>
<dbReference type="CDD" id="cd06661">
    <property type="entry name" value="GGCT_like"/>
    <property type="match status" value="1"/>
</dbReference>
<proteinExistence type="predicted"/>
<dbReference type="RefSeq" id="WP_171587539.1">
    <property type="nucleotide sequence ID" value="NZ_JABGBO010000001.1"/>
</dbReference>
<dbReference type="SUPFAM" id="SSF110857">
    <property type="entry name" value="Gamma-glutamyl cyclotransferase-like"/>
    <property type="match status" value="1"/>
</dbReference>
<dbReference type="InterPro" id="IPR013024">
    <property type="entry name" value="GGCT-like"/>
</dbReference>
<name>A0A7Y4L9S4_9BURK</name>
<evidence type="ECO:0000259" key="1">
    <source>
        <dbReference type="Pfam" id="PF06094"/>
    </source>
</evidence>
<keyword evidence="2" id="KW-0808">Transferase</keyword>
<feature type="domain" description="Gamma-glutamylcyclotransferase AIG2-like" evidence="1">
    <location>
        <begin position="79"/>
        <end position="146"/>
    </location>
</feature>
<dbReference type="Pfam" id="PF06094">
    <property type="entry name" value="GGACT"/>
    <property type="match status" value="2"/>
</dbReference>
<reference evidence="2 3" key="1">
    <citation type="submission" date="2020-05" db="EMBL/GenBank/DDBJ databases">
        <authorList>
            <person name="Niu N."/>
        </authorList>
    </citation>
    <scope>NUCLEOTIDE SEQUENCE [LARGE SCALE GENOMIC DNA]</scope>
    <source>
        <strain evidence="2 3">LMG10982</strain>
    </source>
</reference>
<keyword evidence="3" id="KW-1185">Reference proteome</keyword>
<accession>A0A7Y4L9S4</accession>
<evidence type="ECO:0000313" key="2">
    <source>
        <dbReference type="EMBL" id="NOL48546.1"/>
    </source>
</evidence>
<dbReference type="InterPro" id="IPR009288">
    <property type="entry name" value="AIG2-like_dom"/>
</dbReference>
<dbReference type="GO" id="GO:0016740">
    <property type="term" value="F:transferase activity"/>
    <property type="evidence" value="ECO:0007669"/>
    <property type="project" value="UniProtKB-KW"/>
</dbReference>
<evidence type="ECO:0000313" key="3">
    <source>
        <dbReference type="Proteomes" id="UP000541421"/>
    </source>
</evidence>
<dbReference type="InterPro" id="IPR036568">
    <property type="entry name" value="GGCT-like_sf"/>
</dbReference>
<sequence>MYFPLFVYGTLKKGFANYARHCAGAVKVETACCWGRLYSLDAGYPAMEVPPHTIQAIGSTAYVLDGKHKGKMLSFEQPEGDWDQVQGELMYFAHPDKEIPLIDELEEYHPDKKDNLYERVFITVKTEDALVNAWTYVMKDVKMPGHRVCLNQEGVAEWTNSDSGYIGETQTAASLL</sequence>
<dbReference type="EMBL" id="JABGBO010000001">
    <property type="protein sequence ID" value="NOL48546.1"/>
    <property type="molecule type" value="Genomic_DNA"/>
</dbReference>
<dbReference type="Proteomes" id="UP000541421">
    <property type="component" value="Unassembled WGS sequence"/>
</dbReference>
<gene>
    <name evidence="2" type="ORF">HKX40_00130</name>
</gene>
<organism evidence="2 3">
    <name type="scientific">Pelistega europaea</name>
    <dbReference type="NCBI Taxonomy" id="106147"/>
    <lineage>
        <taxon>Bacteria</taxon>
        <taxon>Pseudomonadati</taxon>
        <taxon>Pseudomonadota</taxon>
        <taxon>Betaproteobacteria</taxon>
        <taxon>Burkholderiales</taxon>
        <taxon>Alcaligenaceae</taxon>
        <taxon>Pelistega</taxon>
    </lineage>
</organism>
<feature type="domain" description="Gamma-glutamylcyclotransferase AIG2-like" evidence="1">
    <location>
        <begin position="5"/>
        <end position="76"/>
    </location>
</feature>